<sequence>MTFLRLLLGFTLVSLAGPIIAGMLGAVHPMLDAFAHFRVHLVVLLLACVVVTVLLEMKWLSRFGIGVVALSLAATLPYLPGLDRLTSAQAEGDELTLVQFNMYFLNSQTDAVEKALKQFSSDFIVLQEVTETTEPALVRLRSSHPFQLSCRFGAIGSVAIASRHPFVETTMKKCIRAYGLASARFSVAGREVTVGSYHSYWPWPISQHKQIDTLEENLRQMRAPILLAGDFNAAPWSHAVKRIEALTGTKAAAGLLSTWSPSLGNWRWPDFMGLTIDNALHSDDFSLQERFTGMWAGSDHLPVISRFRWVKPAQSLSANASSSVDLRIFPVDDAGSASATTMRLGRL</sequence>
<protein>
    <submittedName>
        <fullName evidence="3">Endonuclease/exonuclease/phosphatase family protein</fullName>
    </submittedName>
</protein>
<dbReference type="Pfam" id="PF03372">
    <property type="entry name" value="Exo_endo_phos"/>
    <property type="match status" value="1"/>
</dbReference>
<dbReference type="InterPro" id="IPR005135">
    <property type="entry name" value="Endo/exonuclease/phosphatase"/>
</dbReference>
<keyword evidence="3" id="KW-0378">Hydrolase</keyword>
<keyword evidence="4" id="KW-1185">Reference proteome</keyword>
<dbReference type="Proteomes" id="UP001597101">
    <property type="component" value="Unassembled WGS sequence"/>
</dbReference>
<keyword evidence="3" id="KW-0540">Nuclease</keyword>
<keyword evidence="1" id="KW-0472">Membrane</keyword>
<keyword evidence="3" id="KW-0255">Endonuclease</keyword>
<evidence type="ECO:0000259" key="2">
    <source>
        <dbReference type="Pfam" id="PF03372"/>
    </source>
</evidence>
<proteinExistence type="predicted"/>
<evidence type="ECO:0000313" key="4">
    <source>
        <dbReference type="Proteomes" id="UP001597101"/>
    </source>
</evidence>
<dbReference type="InterPro" id="IPR036691">
    <property type="entry name" value="Endo/exonu/phosph_ase_sf"/>
</dbReference>
<keyword evidence="1" id="KW-0812">Transmembrane</keyword>
<organism evidence="3 4">
    <name type="scientific">Pseudahrensia aquimaris</name>
    <dbReference type="NCBI Taxonomy" id="744461"/>
    <lineage>
        <taxon>Bacteria</taxon>
        <taxon>Pseudomonadati</taxon>
        <taxon>Pseudomonadota</taxon>
        <taxon>Alphaproteobacteria</taxon>
        <taxon>Hyphomicrobiales</taxon>
        <taxon>Ahrensiaceae</taxon>
        <taxon>Pseudahrensia</taxon>
    </lineage>
</organism>
<dbReference type="RefSeq" id="WP_377211678.1">
    <property type="nucleotide sequence ID" value="NZ_JBHTJV010000003.1"/>
</dbReference>
<accession>A0ABW3FE45</accession>
<reference evidence="4" key="1">
    <citation type="journal article" date="2019" name="Int. J. Syst. Evol. Microbiol.">
        <title>The Global Catalogue of Microorganisms (GCM) 10K type strain sequencing project: providing services to taxonomists for standard genome sequencing and annotation.</title>
        <authorList>
            <consortium name="The Broad Institute Genomics Platform"/>
            <consortium name="The Broad Institute Genome Sequencing Center for Infectious Disease"/>
            <person name="Wu L."/>
            <person name="Ma J."/>
        </authorList>
    </citation>
    <scope>NUCLEOTIDE SEQUENCE [LARGE SCALE GENOMIC DNA]</scope>
    <source>
        <strain evidence="4">CCUG 60023</strain>
    </source>
</reference>
<keyword evidence="1" id="KW-1133">Transmembrane helix</keyword>
<dbReference type="GO" id="GO:0004519">
    <property type="term" value="F:endonuclease activity"/>
    <property type="evidence" value="ECO:0007669"/>
    <property type="project" value="UniProtKB-KW"/>
</dbReference>
<feature type="transmembrane region" description="Helical" evidence="1">
    <location>
        <begin position="62"/>
        <end position="79"/>
    </location>
</feature>
<feature type="domain" description="Endonuclease/exonuclease/phosphatase" evidence="2">
    <location>
        <begin position="98"/>
        <end position="300"/>
    </location>
</feature>
<name>A0ABW3FE45_9HYPH</name>
<evidence type="ECO:0000256" key="1">
    <source>
        <dbReference type="SAM" id="Phobius"/>
    </source>
</evidence>
<dbReference type="Gene3D" id="3.60.10.10">
    <property type="entry name" value="Endonuclease/exonuclease/phosphatase"/>
    <property type="match status" value="1"/>
</dbReference>
<gene>
    <name evidence="3" type="ORF">ACFQ14_05380</name>
</gene>
<dbReference type="SUPFAM" id="SSF56219">
    <property type="entry name" value="DNase I-like"/>
    <property type="match status" value="1"/>
</dbReference>
<evidence type="ECO:0000313" key="3">
    <source>
        <dbReference type="EMBL" id="MFD0915832.1"/>
    </source>
</evidence>
<comment type="caution">
    <text evidence="3">The sequence shown here is derived from an EMBL/GenBank/DDBJ whole genome shotgun (WGS) entry which is preliminary data.</text>
</comment>
<feature type="transmembrane region" description="Helical" evidence="1">
    <location>
        <begin position="37"/>
        <end position="55"/>
    </location>
</feature>
<dbReference type="EMBL" id="JBHTJV010000003">
    <property type="protein sequence ID" value="MFD0915832.1"/>
    <property type="molecule type" value="Genomic_DNA"/>
</dbReference>